<keyword evidence="2" id="KW-0238">DNA-binding</keyword>
<dbReference type="Pfam" id="PF13545">
    <property type="entry name" value="HTH_Crp_2"/>
    <property type="match status" value="1"/>
</dbReference>
<name>A0ABX1GGG8_9GAMM</name>
<evidence type="ECO:0000256" key="2">
    <source>
        <dbReference type="ARBA" id="ARBA00023125"/>
    </source>
</evidence>
<comment type="caution">
    <text evidence="6">The sequence shown here is derived from an EMBL/GenBank/DDBJ whole genome shotgun (WGS) entry which is preliminary data.</text>
</comment>
<dbReference type="RefSeq" id="WP_168450788.1">
    <property type="nucleotide sequence ID" value="NZ_JAAWWK010000004.1"/>
</dbReference>
<evidence type="ECO:0000259" key="4">
    <source>
        <dbReference type="PROSITE" id="PS50042"/>
    </source>
</evidence>
<proteinExistence type="predicted"/>
<feature type="domain" description="HTH crp-type" evidence="5">
    <location>
        <begin position="156"/>
        <end position="230"/>
    </location>
</feature>
<accession>A0ABX1GGG8</accession>
<dbReference type="SUPFAM" id="SSF46785">
    <property type="entry name" value="Winged helix' DNA-binding domain"/>
    <property type="match status" value="1"/>
</dbReference>
<feature type="domain" description="Cyclic nucleotide-binding" evidence="4">
    <location>
        <begin position="22"/>
        <end position="142"/>
    </location>
</feature>
<evidence type="ECO:0000256" key="1">
    <source>
        <dbReference type="ARBA" id="ARBA00023015"/>
    </source>
</evidence>
<evidence type="ECO:0000259" key="5">
    <source>
        <dbReference type="PROSITE" id="PS51063"/>
    </source>
</evidence>
<dbReference type="Gene3D" id="1.10.10.10">
    <property type="entry name" value="Winged helix-like DNA-binding domain superfamily/Winged helix DNA-binding domain"/>
    <property type="match status" value="1"/>
</dbReference>
<dbReference type="InterPro" id="IPR012318">
    <property type="entry name" value="HTH_CRP"/>
</dbReference>
<gene>
    <name evidence="6" type="ORF">HCU74_12705</name>
</gene>
<organism evidence="6 7">
    <name type="scientific">Spongiibacter thalassae</name>
    <dbReference type="NCBI Taxonomy" id="2721624"/>
    <lineage>
        <taxon>Bacteria</taxon>
        <taxon>Pseudomonadati</taxon>
        <taxon>Pseudomonadota</taxon>
        <taxon>Gammaproteobacteria</taxon>
        <taxon>Cellvibrionales</taxon>
        <taxon>Spongiibacteraceae</taxon>
        <taxon>Spongiibacter</taxon>
    </lineage>
</organism>
<dbReference type="PROSITE" id="PS50042">
    <property type="entry name" value="CNMP_BINDING_3"/>
    <property type="match status" value="1"/>
</dbReference>
<dbReference type="InterPro" id="IPR000595">
    <property type="entry name" value="cNMP-bd_dom"/>
</dbReference>
<dbReference type="PANTHER" id="PTHR24567:SF26">
    <property type="entry name" value="REGULATORY PROTEIN YEIL"/>
    <property type="match status" value="1"/>
</dbReference>
<dbReference type="Pfam" id="PF00027">
    <property type="entry name" value="cNMP_binding"/>
    <property type="match status" value="1"/>
</dbReference>
<dbReference type="SMART" id="SM00100">
    <property type="entry name" value="cNMP"/>
    <property type="match status" value="1"/>
</dbReference>
<dbReference type="PANTHER" id="PTHR24567">
    <property type="entry name" value="CRP FAMILY TRANSCRIPTIONAL REGULATORY PROTEIN"/>
    <property type="match status" value="1"/>
</dbReference>
<dbReference type="InterPro" id="IPR050397">
    <property type="entry name" value="Env_Response_Regulators"/>
</dbReference>
<dbReference type="Gene3D" id="2.60.120.10">
    <property type="entry name" value="Jelly Rolls"/>
    <property type="match status" value="1"/>
</dbReference>
<dbReference type="PROSITE" id="PS51063">
    <property type="entry name" value="HTH_CRP_2"/>
    <property type="match status" value="1"/>
</dbReference>
<dbReference type="Proteomes" id="UP000765845">
    <property type="component" value="Unassembled WGS sequence"/>
</dbReference>
<reference evidence="6 7" key="1">
    <citation type="submission" date="2020-04" db="EMBL/GenBank/DDBJ databases">
        <authorList>
            <person name="Yoon J."/>
        </authorList>
    </citation>
    <scope>NUCLEOTIDE SEQUENCE [LARGE SCALE GENOMIC DNA]</scope>
    <source>
        <strain evidence="6 7">KMU-166</strain>
    </source>
</reference>
<protein>
    <submittedName>
        <fullName evidence="6">Crp/Fnr family transcriptional regulator</fullName>
    </submittedName>
</protein>
<keyword evidence="1" id="KW-0805">Transcription regulation</keyword>
<dbReference type="CDD" id="cd00038">
    <property type="entry name" value="CAP_ED"/>
    <property type="match status" value="1"/>
</dbReference>
<dbReference type="InterPro" id="IPR036390">
    <property type="entry name" value="WH_DNA-bd_sf"/>
</dbReference>
<dbReference type="InterPro" id="IPR036388">
    <property type="entry name" value="WH-like_DNA-bd_sf"/>
</dbReference>
<dbReference type="InterPro" id="IPR014710">
    <property type="entry name" value="RmlC-like_jellyroll"/>
</dbReference>
<dbReference type="InterPro" id="IPR018490">
    <property type="entry name" value="cNMP-bd_dom_sf"/>
</dbReference>
<keyword evidence="3" id="KW-0804">Transcription</keyword>
<evidence type="ECO:0000313" key="6">
    <source>
        <dbReference type="EMBL" id="NKI18268.1"/>
    </source>
</evidence>
<sequence>MEKPGSSTVTSQAMELVNRWDWFAFVPEEGKRWFAEHCLLHTVEKGQSLYLHNDPVTHIYGLLSGSLRIYTASASGQEMTLEELAVGSWFPHFMLTDKPSYYGNCTATRVSTLVRIGIDDFMAFGERWPRLYKGLYAEFAARGAATIGRMELLTQHSLKVRLAVYLLRLVVVRGSNGADKGYFVESSDSQEEIANRVGGARQRVNAILKEWERTGTIVIAKNGLTIHNPHVLLAAAKESGFDADAYLEAWQGGWKSPFFKGSGFIS</sequence>
<dbReference type="SUPFAM" id="SSF51206">
    <property type="entry name" value="cAMP-binding domain-like"/>
    <property type="match status" value="1"/>
</dbReference>
<keyword evidence="7" id="KW-1185">Reference proteome</keyword>
<evidence type="ECO:0000313" key="7">
    <source>
        <dbReference type="Proteomes" id="UP000765845"/>
    </source>
</evidence>
<dbReference type="EMBL" id="JAAWWK010000004">
    <property type="protein sequence ID" value="NKI18268.1"/>
    <property type="molecule type" value="Genomic_DNA"/>
</dbReference>
<evidence type="ECO:0000256" key="3">
    <source>
        <dbReference type="ARBA" id="ARBA00023163"/>
    </source>
</evidence>